<comment type="caution">
    <text evidence="2">The sequence shown here is derived from an EMBL/GenBank/DDBJ whole genome shotgun (WGS) entry which is preliminary data.</text>
</comment>
<evidence type="ECO:0000259" key="1">
    <source>
        <dbReference type="Pfam" id="PF01521"/>
    </source>
</evidence>
<dbReference type="InterPro" id="IPR035903">
    <property type="entry name" value="HesB-like_dom_sf"/>
</dbReference>
<gene>
    <name evidence="2" type="ORF">BACCIP111899_03607</name>
</gene>
<feature type="domain" description="Core" evidence="1">
    <location>
        <begin position="1"/>
        <end position="87"/>
    </location>
</feature>
<name>A0ABM8YEX4_9BACI</name>
<dbReference type="Pfam" id="PF01521">
    <property type="entry name" value="Fe-S_biosyn"/>
    <property type="match status" value="1"/>
</dbReference>
<dbReference type="InterPro" id="IPR000361">
    <property type="entry name" value="ATAP_core_dom"/>
</dbReference>
<sequence>MNICVTNTAREKLQQLQNEGKTIIRVRGSIGNTCTVYVNIDLIVDEYHANDVVFEDEQLVIQINDFTKDYIGNTMTLDYSTGFKITTPSETIVYGLSLKK</sequence>
<dbReference type="SUPFAM" id="SSF89360">
    <property type="entry name" value="HesB-like domain"/>
    <property type="match status" value="1"/>
</dbReference>
<dbReference type="RefSeq" id="WP_230576346.1">
    <property type="nucleotide sequence ID" value="NZ_CAKJTI010000026.1"/>
</dbReference>
<dbReference type="Gene3D" id="2.60.300.12">
    <property type="entry name" value="HesB-like domain"/>
    <property type="match status" value="1"/>
</dbReference>
<dbReference type="EMBL" id="CAKJTI010000026">
    <property type="protein sequence ID" value="CAG9614380.1"/>
    <property type="molecule type" value="Genomic_DNA"/>
</dbReference>
<evidence type="ECO:0000313" key="2">
    <source>
        <dbReference type="EMBL" id="CAG9614380.1"/>
    </source>
</evidence>
<accession>A0ABM8YEX4</accession>
<evidence type="ECO:0000313" key="3">
    <source>
        <dbReference type="Proteomes" id="UP000789423"/>
    </source>
</evidence>
<dbReference type="Proteomes" id="UP000789423">
    <property type="component" value="Unassembled WGS sequence"/>
</dbReference>
<protein>
    <recommendedName>
        <fullName evidence="1">Core domain-containing protein</fullName>
    </recommendedName>
</protein>
<keyword evidence="3" id="KW-1185">Reference proteome</keyword>
<proteinExistence type="predicted"/>
<organism evidence="2 3">
    <name type="scientific">Bacillus rhizoplanae</name>
    <dbReference type="NCBI Taxonomy" id="2880966"/>
    <lineage>
        <taxon>Bacteria</taxon>
        <taxon>Bacillati</taxon>
        <taxon>Bacillota</taxon>
        <taxon>Bacilli</taxon>
        <taxon>Bacillales</taxon>
        <taxon>Bacillaceae</taxon>
        <taxon>Bacillus</taxon>
    </lineage>
</organism>
<reference evidence="2 3" key="1">
    <citation type="submission" date="2021-10" db="EMBL/GenBank/DDBJ databases">
        <authorList>
            <person name="Criscuolo A."/>
        </authorList>
    </citation>
    <scope>NUCLEOTIDE SEQUENCE [LARGE SCALE GENOMIC DNA]</scope>
    <source>
        <strain evidence="3">CIP 111899</strain>
    </source>
</reference>